<dbReference type="Gene3D" id="1.10.10.10">
    <property type="entry name" value="Winged helix-like DNA-binding domain superfamily/Winged helix DNA-binding domain"/>
    <property type="match status" value="1"/>
</dbReference>
<dbReference type="Proteomes" id="UP000240325">
    <property type="component" value="Segment"/>
</dbReference>
<keyword evidence="4" id="KW-0540">Nuclease</keyword>
<dbReference type="InterPro" id="IPR010896">
    <property type="entry name" value="NUMOD1"/>
</dbReference>
<dbReference type="GO" id="GO:0016788">
    <property type="term" value="F:hydrolase activity, acting on ester bonds"/>
    <property type="evidence" value="ECO:0007669"/>
    <property type="project" value="InterPro"/>
</dbReference>
<dbReference type="InterPro" id="IPR036388">
    <property type="entry name" value="WH-like_DNA-bd_sf"/>
</dbReference>
<evidence type="ECO:0000313" key="5">
    <source>
        <dbReference type="Proteomes" id="UP000240325"/>
    </source>
</evidence>
<dbReference type="SMART" id="SM00497">
    <property type="entry name" value="IENR1"/>
    <property type="match status" value="1"/>
</dbReference>
<keyword evidence="4" id="KW-0255">Endonuclease</keyword>
<proteinExistence type="predicted"/>
<feature type="domain" description="NUMOD4" evidence="2">
    <location>
        <begin position="7"/>
        <end position="45"/>
    </location>
</feature>
<evidence type="ECO:0000259" key="3">
    <source>
        <dbReference type="Pfam" id="PF13392"/>
    </source>
</evidence>
<evidence type="ECO:0000259" key="1">
    <source>
        <dbReference type="Pfam" id="PF07453"/>
    </source>
</evidence>
<sequence length="272" mass="30932">MTSMKEEIWKKIENVKYCSVSNYGNVRNDNTDKIFAKNKKNGYLYTYLSGVDGDTSNRIHILVAQAFVKNDNPATKTQVNHMDGNKTNNRADNLEWVSQSDNMKHAVKEGLLKTQARKIHQYDKEGKLIKTYDSIAQASEATGVDDGSICKVCKGTNMNKTAGGFIWKYEDEDILCPCPTSKDEPLTKIKDFPNYGVSTTGQVYSYTRNRYLTQNNMDGYKRVHIVNDTGRKGMLVHRLVAETFIKNPDSKSLVFHIDGDKTNNNVNNLKWY</sequence>
<reference evidence="4" key="1">
    <citation type="journal article" date="2017" name="Elife">
        <title>The kinetoplastid-infecting Bodo saltans virus (BsV), a window into the most abundant giant viruses in the sea.</title>
        <authorList>
            <person name="Deeg C.M."/>
            <person name="Chow C.-E.T."/>
            <person name="Suttle C.A."/>
        </authorList>
    </citation>
    <scope>NUCLEOTIDE SEQUENCE</scope>
    <source>
        <strain evidence="4">NG1</strain>
    </source>
</reference>
<dbReference type="InterPro" id="IPR010902">
    <property type="entry name" value="NUMOD4"/>
</dbReference>
<dbReference type="InterPro" id="IPR044925">
    <property type="entry name" value="His-Me_finger_sf"/>
</dbReference>
<feature type="domain" description="HNH nuclease" evidence="3">
    <location>
        <begin position="60"/>
        <end position="103"/>
    </location>
</feature>
<dbReference type="Pfam" id="PF07453">
    <property type="entry name" value="NUMOD1"/>
    <property type="match status" value="1"/>
</dbReference>
<dbReference type="Pfam" id="PF13392">
    <property type="entry name" value="HNH_3"/>
    <property type="match status" value="1"/>
</dbReference>
<dbReference type="SUPFAM" id="SSF64496">
    <property type="entry name" value="DNA-binding domain of intron-encoded endonucleases"/>
    <property type="match status" value="1"/>
</dbReference>
<dbReference type="GO" id="GO:0004519">
    <property type="term" value="F:endonuclease activity"/>
    <property type="evidence" value="ECO:0007669"/>
    <property type="project" value="UniProtKB-KW"/>
</dbReference>
<organism evidence="4">
    <name type="scientific">Bodo saltans virus</name>
    <dbReference type="NCBI Taxonomy" id="2024608"/>
    <lineage>
        <taxon>Viruses</taxon>
        <taxon>Varidnaviria</taxon>
        <taxon>Bamfordvirae</taxon>
        <taxon>Nucleocytoviricota</taxon>
        <taxon>Megaviricetes</taxon>
        <taxon>Imitervirales</taxon>
        <taxon>Mimiviridae</taxon>
        <taxon>Klosneuvirinae</taxon>
        <taxon>Theiavirus</taxon>
        <taxon>Theiavirus salishense</taxon>
    </lineage>
</organism>
<keyword evidence="5" id="KW-1185">Reference proteome</keyword>
<name>A0A2H4UTY3_9VIRU</name>
<keyword evidence="4" id="KW-0378">Hydrolase</keyword>
<evidence type="ECO:0000259" key="2">
    <source>
        <dbReference type="Pfam" id="PF07463"/>
    </source>
</evidence>
<feature type="domain" description="Nuclease-associated modular DNA-binding 1" evidence="1">
    <location>
        <begin position="118"/>
        <end position="149"/>
    </location>
</feature>
<dbReference type="Gene3D" id="3.90.75.20">
    <property type="match status" value="2"/>
</dbReference>
<dbReference type="InterPro" id="IPR003647">
    <property type="entry name" value="Intron_nuc_1_rpt"/>
</dbReference>
<dbReference type="EMBL" id="MF782455">
    <property type="protein sequence ID" value="ATZ80401.1"/>
    <property type="molecule type" value="Genomic_DNA"/>
</dbReference>
<dbReference type="InterPro" id="IPR003615">
    <property type="entry name" value="HNH_nuc"/>
</dbReference>
<evidence type="ECO:0000313" key="4">
    <source>
        <dbReference type="EMBL" id="ATZ80401.1"/>
    </source>
</evidence>
<accession>A0A2H4UTY3</accession>
<protein>
    <submittedName>
        <fullName evidence="4">HNH Endonuclease</fullName>
    </submittedName>
</protein>
<dbReference type="SUPFAM" id="SSF54060">
    <property type="entry name" value="His-Me finger endonucleases"/>
    <property type="match status" value="2"/>
</dbReference>
<dbReference type="Pfam" id="PF07463">
    <property type="entry name" value="NUMOD4"/>
    <property type="match status" value="1"/>
</dbReference>
<gene>
    <name evidence="4" type="ORF">BMW23_0346</name>
</gene>